<organism evidence="1 2">
    <name type="scientific">Kribbella orskensis</name>
    <dbReference type="NCBI Taxonomy" id="2512216"/>
    <lineage>
        <taxon>Bacteria</taxon>
        <taxon>Bacillati</taxon>
        <taxon>Actinomycetota</taxon>
        <taxon>Actinomycetes</taxon>
        <taxon>Propionibacteriales</taxon>
        <taxon>Kribbellaceae</taxon>
        <taxon>Kribbella</taxon>
    </lineage>
</organism>
<evidence type="ECO:0000313" key="2">
    <source>
        <dbReference type="Proteomes" id="UP000295818"/>
    </source>
</evidence>
<gene>
    <name evidence="1" type="ORF">EV644_103511</name>
</gene>
<evidence type="ECO:0000313" key="1">
    <source>
        <dbReference type="EMBL" id="TCO27807.1"/>
    </source>
</evidence>
<evidence type="ECO:0008006" key="3">
    <source>
        <dbReference type="Google" id="ProtNLM"/>
    </source>
</evidence>
<reference evidence="1 2" key="1">
    <citation type="journal article" date="2015" name="Stand. Genomic Sci.">
        <title>Genomic Encyclopedia of Bacterial and Archaeal Type Strains, Phase III: the genomes of soil and plant-associated and newly described type strains.</title>
        <authorList>
            <person name="Whitman W.B."/>
            <person name="Woyke T."/>
            <person name="Klenk H.P."/>
            <person name="Zhou Y."/>
            <person name="Lilburn T.G."/>
            <person name="Beck B.J."/>
            <person name="De Vos P."/>
            <person name="Vandamme P."/>
            <person name="Eisen J.A."/>
            <person name="Garrity G."/>
            <person name="Hugenholtz P."/>
            <person name="Kyrpides N.C."/>
        </authorList>
    </citation>
    <scope>NUCLEOTIDE SEQUENCE [LARGE SCALE GENOMIC DNA]</scope>
    <source>
        <strain evidence="1 2">VKM Ac-2538</strain>
    </source>
</reference>
<comment type="caution">
    <text evidence="1">The sequence shown here is derived from an EMBL/GenBank/DDBJ whole genome shotgun (WGS) entry which is preliminary data.</text>
</comment>
<dbReference type="EMBL" id="SLWM01000003">
    <property type="protein sequence ID" value="TCO27807.1"/>
    <property type="molecule type" value="Genomic_DNA"/>
</dbReference>
<keyword evidence="2" id="KW-1185">Reference proteome</keyword>
<proteinExistence type="predicted"/>
<dbReference type="Proteomes" id="UP000295818">
    <property type="component" value="Unassembled WGS sequence"/>
</dbReference>
<protein>
    <recommendedName>
        <fullName evidence="3">DUF397 domain-containing protein</fullName>
    </recommendedName>
</protein>
<name>A0ABY2BTD9_9ACTN</name>
<sequence>MKVVARSAIRVTGTSAREFLGQSHSSAAKGGDCAKQAEVFE</sequence>
<accession>A0ABY2BTD9</accession>